<feature type="region of interest" description="Disordered" evidence="1">
    <location>
        <begin position="136"/>
        <end position="170"/>
    </location>
</feature>
<organism evidence="3 4">
    <name type="scientific">Saccoglossus kowalevskii</name>
    <name type="common">Acorn worm</name>
    <dbReference type="NCBI Taxonomy" id="10224"/>
    <lineage>
        <taxon>Eukaryota</taxon>
        <taxon>Metazoa</taxon>
        <taxon>Hemichordata</taxon>
        <taxon>Enteropneusta</taxon>
        <taxon>Harrimaniidae</taxon>
        <taxon>Saccoglossus</taxon>
    </lineage>
</organism>
<dbReference type="SUPFAM" id="SSF57302">
    <property type="entry name" value="Snake toxin-like"/>
    <property type="match status" value="1"/>
</dbReference>
<gene>
    <name evidence="4" type="primary">LOC100371264</name>
</gene>
<dbReference type="InterPro" id="IPR045860">
    <property type="entry name" value="Snake_toxin-like_sf"/>
</dbReference>
<dbReference type="Proteomes" id="UP000694865">
    <property type="component" value="Unplaced"/>
</dbReference>
<keyword evidence="2" id="KW-0732">Signal</keyword>
<keyword evidence="3" id="KW-1185">Reference proteome</keyword>
<accession>A0ABM0MBS9</accession>
<evidence type="ECO:0000256" key="1">
    <source>
        <dbReference type="SAM" id="MobiDB-lite"/>
    </source>
</evidence>
<dbReference type="GeneID" id="100371264"/>
<evidence type="ECO:0000256" key="2">
    <source>
        <dbReference type="SAM" id="SignalP"/>
    </source>
</evidence>
<protein>
    <submittedName>
        <fullName evidence="4">Uncharacterized protein LOC100371264</fullName>
    </submittedName>
</protein>
<reference evidence="4" key="1">
    <citation type="submission" date="2025-08" db="UniProtKB">
        <authorList>
            <consortium name="RefSeq"/>
        </authorList>
    </citation>
    <scope>IDENTIFICATION</scope>
    <source>
        <tissue evidence="4">Testes</tissue>
    </source>
</reference>
<feature type="compositionally biased region" description="Low complexity" evidence="1">
    <location>
        <begin position="145"/>
        <end position="163"/>
    </location>
</feature>
<sequence>MDLRTVFILTLAIAATRVLAGVQECHSCNGVSSNYYCRQNTVTCNADQHCQTVIENVGGSLETTKKCVDIDICSSDQSDNDEYCEFGIVKDSCSYCCDEELCNDELPYYHEVYDDCSPWSCWSSCEDCSRRRTRTCDTSSKSKKSSGGSNKHSSGSKSGSKSGSGSGETEEEEVDDCCSNTCYSCSSLAIDPTDSLLQLADVFLNCESETCVDNEMVCKTEISYTTGVPVITKGCATHDECRNAESGDQCPALVDDDSEAILVALDLIDEDIDCNYCCDNGDDDNSEICNSGIVPPPQYDINRPCSDASSQVGNFLATFAMAVLVRLFAI</sequence>
<proteinExistence type="predicted"/>
<evidence type="ECO:0000313" key="4">
    <source>
        <dbReference type="RefSeq" id="XP_006817470.1"/>
    </source>
</evidence>
<feature type="chain" id="PRO_5045271186" evidence="2">
    <location>
        <begin position="21"/>
        <end position="330"/>
    </location>
</feature>
<dbReference type="RefSeq" id="XP_006817470.1">
    <property type="nucleotide sequence ID" value="XM_006817407.1"/>
</dbReference>
<feature type="signal peptide" evidence="2">
    <location>
        <begin position="1"/>
        <end position="20"/>
    </location>
</feature>
<evidence type="ECO:0000313" key="3">
    <source>
        <dbReference type="Proteomes" id="UP000694865"/>
    </source>
</evidence>
<name>A0ABM0MBS9_SACKO</name>